<organism evidence="2">
    <name type="scientific">Tetraselmis sp. GSL018</name>
    <dbReference type="NCBI Taxonomy" id="582737"/>
    <lineage>
        <taxon>Eukaryota</taxon>
        <taxon>Viridiplantae</taxon>
        <taxon>Chlorophyta</taxon>
        <taxon>core chlorophytes</taxon>
        <taxon>Chlorodendrophyceae</taxon>
        <taxon>Chlorodendrales</taxon>
        <taxon>Chlorodendraceae</taxon>
        <taxon>Tetraselmis</taxon>
    </lineage>
</organism>
<accession>A0A061S1S7</accession>
<evidence type="ECO:0000313" key="2">
    <source>
        <dbReference type="EMBL" id="JAC78163.1"/>
    </source>
</evidence>
<evidence type="ECO:0000256" key="1">
    <source>
        <dbReference type="SAM" id="MobiDB-lite"/>
    </source>
</evidence>
<gene>
    <name evidence="2" type="ORF">TSPGSL018_15860</name>
</gene>
<feature type="region of interest" description="Disordered" evidence="1">
    <location>
        <begin position="1"/>
        <end position="38"/>
    </location>
</feature>
<proteinExistence type="predicted"/>
<feature type="non-terminal residue" evidence="2">
    <location>
        <position position="67"/>
    </location>
</feature>
<dbReference type="EMBL" id="GBEZ01007289">
    <property type="protein sequence ID" value="JAC78163.1"/>
    <property type="molecule type" value="Transcribed_RNA"/>
</dbReference>
<dbReference type="AlphaFoldDB" id="A0A061S1S7"/>
<sequence length="67" mass="6904">LAQAWPGGPDSPQEFGGKKGARGGKGGSSDTGAGLESSAWPLLGKPAVCLKIGKKGEWRRGRKKGER</sequence>
<feature type="non-terminal residue" evidence="2">
    <location>
        <position position="1"/>
    </location>
</feature>
<name>A0A061S1S7_9CHLO</name>
<protein>
    <submittedName>
        <fullName evidence="2">Uncharacterized protein</fullName>
    </submittedName>
</protein>
<reference evidence="2" key="1">
    <citation type="submission" date="2014-05" db="EMBL/GenBank/DDBJ databases">
        <title>The transcriptome of the halophilic microalga Tetraselmis sp. GSL018 isolated from the Great Salt Lake, Utah.</title>
        <authorList>
            <person name="Jinkerson R.E."/>
            <person name="D'Adamo S."/>
            <person name="Posewitz M.C."/>
        </authorList>
    </citation>
    <scope>NUCLEOTIDE SEQUENCE</scope>
    <source>
        <strain evidence="2">GSL018</strain>
    </source>
</reference>